<dbReference type="SUPFAM" id="SSF46785">
    <property type="entry name" value="Winged helix' DNA-binding domain"/>
    <property type="match status" value="1"/>
</dbReference>
<dbReference type="Proteomes" id="UP000468735">
    <property type="component" value="Unassembled WGS sequence"/>
</dbReference>
<dbReference type="GO" id="GO:0003677">
    <property type="term" value="F:DNA binding"/>
    <property type="evidence" value="ECO:0007669"/>
    <property type="project" value="UniProtKB-KW"/>
</dbReference>
<evidence type="ECO:0000259" key="4">
    <source>
        <dbReference type="SMART" id="SM00418"/>
    </source>
</evidence>
<evidence type="ECO:0000256" key="1">
    <source>
        <dbReference type="ARBA" id="ARBA00023015"/>
    </source>
</evidence>
<dbReference type="OrthoDB" id="3808065at2"/>
<accession>A0A6H9Z599</accession>
<name>A0A6H9Z599_9ACTN</name>
<keyword evidence="6" id="KW-1185">Reference proteome</keyword>
<comment type="caution">
    <text evidence="5">The sequence shown here is derived from an EMBL/GenBank/DDBJ whole genome shotgun (WGS) entry which is preliminary data.</text>
</comment>
<dbReference type="GO" id="GO:0003700">
    <property type="term" value="F:DNA-binding transcription factor activity"/>
    <property type="evidence" value="ECO:0007669"/>
    <property type="project" value="InterPro"/>
</dbReference>
<keyword evidence="1" id="KW-0805">Transcription regulation</keyword>
<dbReference type="InterPro" id="IPR036390">
    <property type="entry name" value="WH_DNA-bd_sf"/>
</dbReference>
<dbReference type="InterPro" id="IPR001845">
    <property type="entry name" value="HTH_ArsR_DNA-bd_dom"/>
</dbReference>
<evidence type="ECO:0000256" key="3">
    <source>
        <dbReference type="ARBA" id="ARBA00023163"/>
    </source>
</evidence>
<dbReference type="Gene3D" id="1.10.10.10">
    <property type="entry name" value="Winged helix-like DNA-binding domain superfamily/Winged helix DNA-binding domain"/>
    <property type="match status" value="1"/>
</dbReference>
<dbReference type="InterPro" id="IPR036388">
    <property type="entry name" value="WH-like_DNA-bd_sf"/>
</dbReference>
<dbReference type="AlphaFoldDB" id="A0A6H9Z599"/>
<evidence type="ECO:0000313" key="6">
    <source>
        <dbReference type="Proteomes" id="UP000468735"/>
    </source>
</evidence>
<evidence type="ECO:0000313" key="5">
    <source>
        <dbReference type="EMBL" id="KAB2352448.1"/>
    </source>
</evidence>
<dbReference type="InterPro" id="IPR051011">
    <property type="entry name" value="Metal_resp_trans_reg"/>
</dbReference>
<reference evidence="5 6" key="1">
    <citation type="submission" date="2019-09" db="EMBL/GenBank/DDBJ databases">
        <title>Actinomadura physcomitrii sp. nov., a novel actinomycete isolated from moss [Physcomitrium sphaericum (Ludw) Fuernr].</title>
        <authorList>
            <person name="Zhuang X."/>
            <person name="Liu C."/>
        </authorList>
    </citation>
    <scope>NUCLEOTIDE SEQUENCE [LARGE SCALE GENOMIC DNA]</scope>
    <source>
        <strain evidence="5 6">HMC1</strain>
    </source>
</reference>
<dbReference type="RefSeq" id="WP_151557269.1">
    <property type="nucleotide sequence ID" value="NZ_WBMT01000001.1"/>
</dbReference>
<sequence>MLHIVFTTEDLAKIRMAAEPDYLWEVANSVQTLRRRDGVRMFREWRRWARSRIPKTLTRLAPLLPPQGYSPDFLTPASPDPAVPDVALNALLSTPRTRLRTDLARLAESQRRLPRWTGRLAEGDLDTLRQLEESIRLYHARVLAPIWPRVQSHVYADRIIRMRSFLEEGVDGLLSGLGPQIQWSRPVLEVDYPFDQVLHLEGRGITLQPSYFCWPTPVKLADPQLPPVLVYPVERDDILSPSPPALTSTQQADPVGALIGRTRAGVLRAAATGSSTGELARLLDISPSAVSQHAAILRENGLLQTFRKGGRTMHTLTAHGRAFLQDTERVVHL</sequence>
<organism evidence="5 6">
    <name type="scientific">Actinomadura rudentiformis</name>
    <dbReference type="NCBI Taxonomy" id="359158"/>
    <lineage>
        <taxon>Bacteria</taxon>
        <taxon>Bacillati</taxon>
        <taxon>Actinomycetota</taxon>
        <taxon>Actinomycetes</taxon>
        <taxon>Streptosporangiales</taxon>
        <taxon>Thermomonosporaceae</taxon>
        <taxon>Actinomadura</taxon>
    </lineage>
</organism>
<protein>
    <submittedName>
        <fullName evidence="5">Winged helix-turn-helix transcriptional regulator</fullName>
    </submittedName>
</protein>
<dbReference type="PANTHER" id="PTHR43132:SF8">
    <property type="entry name" value="HTH-TYPE TRANSCRIPTIONAL REGULATOR KMTR"/>
    <property type="match status" value="1"/>
</dbReference>
<dbReference type="Pfam" id="PF01022">
    <property type="entry name" value="HTH_5"/>
    <property type="match status" value="1"/>
</dbReference>
<dbReference type="SMART" id="SM00418">
    <property type="entry name" value="HTH_ARSR"/>
    <property type="match status" value="1"/>
</dbReference>
<keyword evidence="3" id="KW-0804">Transcription</keyword>
<dbReference type="EMBL" id="WBMT01000001">
    <property type="protein sequence ID" value="KAB2352448.1"/>
    <property type="molecule type" value="Genomic_DNA"/>
</dbReference>
<dbReference type="PANTHER" id="PTHR43132">
    <property type="entry name" value="ARSENICAL RESISTANCE OPERON REPRESSOR ARSR-RELATED"/>
    <property type="match status" value="1"/>
</dbReference>
<gene>
    <name evidence="5" type="ORF">F8566_01830</name>
</gene>
<feature type="domain" description="HTH arsR-type" evidence="4">
    <location>
        <begin position="254"/>
        <end position="329"/>
    </location>
</feature>
<dbReference type="CDD" id="cd00090">
    <property type="entry name" value="HTH_ARSR"/>
    <property type="match status" value="1"/>
</dbReference>
<proteinExistence type="predicted"/>
<keyword evidence="2" id="KW-0238">DNA-binding</keyword>
<dbReference type="InterPro" id="IPR011991">
    <property type="entry name" value="ArsR-like_HTH"/>
</dbReference>
<evidence type="ECO:0000256" key="2">
    <source>
        <dbReference type="ARBA" id="ARBA00023125"/>
    </source>
</evidence>